<proteinExistence type="predicted"/>
<feature type="transmembrane region" description="Helical" evidence="1">
    <location>
        <begin position="443"/>
        <end position="461"/>
    </location>
</feature>
<dbReference type="EMBL" id="CAJVRM010000128">
    <property type="protein sequence ID" value="CAG8975227.1"/>
    <property type="molecule type" value="Genomic_DNA"/>
</dbReference>
<keyword evidence="4" id="KW-1185">Reference proteome</keyword>
<dbReference type="AlphaFoldDB" id="A0A9N9Q599"/>
<feature type="domain" description="Acyltransferase 3" evidence="2">
    <location>
        <begin position="49"/>
        <end position="458"/>
    </location>
</feature>
<comment type="caution">
    <text evidence="3">The sequence shown here is derived from an EMBL/GenBank/DDBJ whole genome shotgun (WGS) entry which is preliminary data.</text>
</comment>
<dbReference type="InterPro" id="IPR002656">
    <property type="entry name" value="Acyl_transf_3_dom"/>
</dbReference>
<dbReference type="Proteomes" id="UP000701801">
    <property type="component" value="Unassembled WGS sequence"/>
</dbReference>
<evidence type="ECO:0000259" key="2">
    <source>
        <dbReference type="Pfam" id="PF01757"/>
    </source>
</evidence>
<evidence type="ECO:0000313" key="4">
    <source>
        <dbReference type="Proteomes" id="UP000701801"/>
    </source>
</evidence>
<keyword evidence="1" id="KW-1133">Transmembrane helix</keyword>
<name>A0A9N9Q599_9HELO</name>
<feature type="transmembrane region" description="Helical" evidence="1">
    <location>
        <begin position="366"/>
        <end position="385"/>
    </location>
</feature>
<dbReference type="OrthoDB" id="5819582at2759"/>
<keyword evidence="1" id="KW-0812">Transmembrane</keyword>
<dbReference type="PANTHER" id="PTHR23028:SF134">
    <property type="entry name" value="PUTATIVE (AFU_ORTHOLOGUE AFUA_4G08520)-RELATED"/>
    <property type="match status" value="1"/>
</dbReference>
<dbReference type="PANTHER" id="PTHR23028">
    <property type="entry name" value="ACETYLTRANSFERASE"/>
    <property type="match status" value="1"/>
</dbReference>
<dbReference type="Pfam" id="PF01757">
    <property type="entry name" value="Acyl_transf_3"/>
    <property type="match status" value="1"/>
</dbReference>
<reference evidence="3" key="1">
    <citation type="submission" date="2021-07" db="EMBL/GenBank/DDBJ databases">
        <authorList>
            <person name="Durling M."/>
        </authorList>
    </citation>
    <scope>NUCLEOTIDE SEQUENCE</scope>
</reference>
<organism evidence="3 4">
    <name type="scientific">Hymenoscyphus albidus</name>
    <dbReference type="NCBI Taxonomy" id="595503"/>
    <lineage>
        <taxon>Eukaryota</taxon>
        <taxon>Fungi</taxon>
        <taxon>Dikarya</taxon>
        <taxon>Ascomycota</taxon>
        <taxon>Pezizomycotina</taxon>
        <taxon>Leotiomycetes</taxon>
        <taxon>Helotiales</taxon>
        <taxon>Helotiaceae</taxon>
        <taxon>Hymenoscyphus</taxon>
    </lineage>
</organism>
<feature type="transmembrane region" description="Helical" evidence="1">
    <location>
        <begin position="158"/>
        <end position="180"/>
    </location>
</feature>
<dbReference type="InterPro" id="IPR050879">
    <property type="entry name" value="Acyltransferase_3"/>
</dbReference>
<accession>A0A9N9Q599</accession>
<protein>
    <recommendedName>
        <fullName evidence="2">Acyltransferase 3 domain-containing protein</fullName>
    </recommendedName>
</protein>
<evidence type="ECO:0000256" key="1">
    <source>
        <dbReference type="SAM" id="Phobius"/>
    </source>
</evidence>
<sequence length="479" mass="54791">MNETSKNDKIEELPVFHPTGHLTPRAIGSLLIPSFLHHQKTPPKLHSTSWLDGARGIACMIVVTYHHSLVFHQRGLYGYGEIGLDYAMPGVPDFEKAENRYIMQLPFLRLLHAGSAMVSLFFVISGYALSFNLIGLLRKQRWTTFLTKLTSSAFRRPIRLFGPVMISSFIKAALTFLGVYELTREFRESPALFNKPDFAPRLPLFQQLWDWFTKTPQFLDILNYVNGQFPLYAQPTWTIPREVKYSFVLYIQILTLSRAKTATRISLLAASSIWSIKSYYWETFCFTWGMILAELDVIRQENVTDELTKSPQSSIRPSKGLGSQMRGLLFIISLYLLGFPERHSERTPGYVFVTKINILAKDECRFWPSVGSVIFLWVVGTSPTLQKLFTNAFSQYLGRISFAVYLVHVFILDTAGLLLLQYAWSITGIDTMVGHELGWCLSYLGLLPIIICVADVFWRLVDLKCLALSRWVENKFCEA</sequence>
<evidence type="ECO:0000313" key="3">
    <source>
        <dbReference type="EMBL" id="CAG8975227.1"/>
    </source>
</evidence>
<dbReference type="GO" id="GO:0016747">
    <property type="term" value="F:acyltransferase activity, transferring groups other than amino-acyl groups"/>
    <property type="evidence" value="ECO:0007669"/>
    <property type="project" value="InterPro"/>
</dbReference>
<keyword evidence="1" id="KW-0472">Membrane</keyword>
<feature type="transmembrane region" description="Helical" evidence="1">
    <location>
        <begin position="110"/>
        <end position="137"/>
    </location>
</feature>
<gene>
    <name evidence="3" type="ORF">HYALB_00004288</name>
</gene>
<feature type="transmembrane region" description="Helical" evidence="1">
    <location>
        <begin position="397"/>
        <end position="423"/>
    </location>
</feature>